<evidence type="ECO:0000256" key="6">
    <source>
        <dbReference type="SAM" id="Phobius"/>
    </source>
</evidence>
<keyword evidence="4 6" id="KW-1133">Transmembrane helix</keyword>
<evidence type="ECO:0000256" key="3">
    <source>
        <dbReference type="ARBA" id="ARBA00022692"/>
    </source>
</evidence>
<keyword evidence="2" id="KW-1003">Cell membrane</keyword>
<feature type="transmembrane region" description="Helical" evidence="6">
    <location>
        <begin position="344"/>
        <end position="366"/>
    </location>
</feature>
<dbReference type="RefSeq" id="WP_239915141.1">
    <property type="nucleotide sequence ID" value="NZ_JAKEUC010000003.1"/>
</dbReference>
<feature type="transmembrane region" description="Helical" evidence="6">
    <location>
        <begin position="160"/>
        <end position="178"/>
    </location>
</feature>
<feature type="transmembrane region" description="Helical" evidence="6">
    <location>
        <begin position="73"/>
        <end position="94"/>
    </location>
</feature>
<dbReference type="PANTHER" id="PTHR30250">
    <property type="entry name" value="PST FAMILY PREDICTED COLANIC ACID TRANSPORTER"/>
    <property type="match status" value="1"/>
</dbReference>
<organism evidence="7">
    <name type="scientific">Vibrio parahaemolyticus</name>
    <dbReference type="NCBI Taxonomy" id="670"/>
    <lineage>
        <taxon>Bacteria</taxon>
        <taxon>Pseudomonadati</taxon>
        <taxon>Pseudomonadota</taxon>
        <taxon>Gammaproteobacteria</taxon>
        <taxon>Vibrionales</taxon>
        <taxon>Vibrionaceae</taxon>
        <taxon>Vibrio</taxon>
    </lineage>
</organism>
<gene>
    <name evidence="7" type="ORF">VP32_00013</name>
</gene>
<dbReference type="InterPro" id="IPR002797">
    <property type="entry name" value="Polysacc_synth"/>
</dbReference>
<reference evidence="7" key="1">
    <citation type="submission" date="2020-08" db="EMBL/GenBank/DDBJ databases">
        <title>Genetic structure, function and evolution of capsule biosynthesis loci in Vibrio parahaemolyticus.</title>
        <authorList>
            <person name="Li L."/>
            <person name="Bian S."/>
        </authorList>
    </citation>
    <scope>NUCLEOTIDE SEQUENCE</scope>
    <source>
        <strain evidence="7">VP32</strain>
    </source>
</reference>
<proteinExistence type="predicted"/>
<feature type="transmembrane region" description="Helical" evidence="6">
    <location>
        <begin position="130"/>
        <end position="148"/>
    </location>
</feature>
<feature type="transmembrane region" description="Helical" evidence="6">
    <location>
        <begin position="235"/>
        <end position="254"/>
    </location>
</feature>
<feature type="transmembrane region" description="Helical" evidence="6">
    <location>
        <begin position="315"/>
        <end position="332"/>
    </location>
</feature>
<keyword evidence="3 6" id="KW-0812">Transmembrane</keyword>
<dbReference type="Pfam" id="PF01943">
    <property type="entry name" value="Polysacc_synt"/>
    <property type="match status" value="1"/>
</dbReference>
<dbReference type="InterPro" id="IPR050833">
    <property type="entry name" value="Poly_Biosynth_Transport"/>
</dbReference>
<feature type="transmembrane region" description="Helical" evidence="6">
    <location>
        <begin position="100"/>
        <end position="118"/>
    </location>
</feature>
<dbReference type="EMBL" id="MT898269">
    <property type="protein sequence ID" value="QOS24463.1"/>
    <property type="molecule type" value="Genomic_DNA"/>
</dbReference>
<dbReference type="PANTHER" id="PTHR30250:SF11">
    <property type="entry name" value="O-ANTIGEN TRANSPORTER-RELATED"/>
    <property type="match status" value="1"/>
</dbReference>
<evidence type="ECO:0000256" key="5">
    <source>
        <dbReference type="ARBA" id="ARBA00023136"/>
    </source>
</evidence>
<comment type="subcellular location">
    <subcellularLocation>
        <location evidence="1">Cell membrane</location>
        <topology evidence="1">Multi-pass membrane protein</topology>
    </subcellularLocation>
</comment>
<feature type="transmembrane region" description="Helical" evidence="6">
    <location>
        <begin position="372"/>
        <end position="390"/>
    </location>
</feature>
<dbReference type="AlphaFoldDB" id="A0A7M1WBQ7"/>
<evidence type="ECO:0000313" key="7">
    <source>
        <dbReference type="EMBL" id="QOS24463.1"/>
    </source>
</evidence>
<keyword evidence="5 6" id="KW-0472">Membrane</keyword>
<accession>A0A7M1WBQ7</accession>
<feature type="transmembrane region" description="Helical" evidence="6">
    <location>
        <begin position="41"/>
        <end position="61"/>
    </location>
</feature>
<evidence type="ECO:0008006" key="8">
    <source>
        <dbReference type="Google" id="ProtNLM"/>
    </source>
</evidence>
<name>A0A7M1WBQ7_VIBPH</name>
<dbReference type="GO" id="GO:0005886">
    <property type="term" value="C:plasma membrane"/>
    <property type="evidence" value="ECO:0007669"/>
    <property type="project" value="UniProtKB-SubCell"/>
</dbReference>
<feature type="transmembrane region" description="Helical" evidence="6">
    <location>
        <begin position="194"/>
        <end position="215"/>
    </location>
</feature>
<sequence length="403" mass="46522">MKSILFISSEILSKIIPFLFLPYLTYNLGAKGMGELSLFQMYWAALLPIFNMSFDTCLNRYYIRYGARNYSSVLTVIFIFIFITCLIFSVVFYALNLSTIFFLALYCAVFNALYIILLSALQIRKLFKEYAIYQLANSVVLVLINYIIFEFYCASVDGRALSIIIAFFLSCLVVLIHVKSKLNFKWVSLRILKFNYMFIFSFSSPLLINGMSNFVRNYIDRYFINMHYAIEDLGVYSLAFQLSGIGILIIASLNKMLVPDVYKRMKVRKFRVLPSIKFNMIVLVATLSLLIIAKELPGQFYGFIFGRDFVSLGDFISPLVLFSMMHIYYFYFTNVLMYIGKTKVIMYSTLCSMLFQIPFAMIISPISLDSLVYSPFLSLSFSVLLLIYFIKVELRIGGHLASK</sequence>
<evidence type="ECO:0000256" key="2">
    <source>
        <dbReference type="ARBA" id="ARBA00022475"/>
    </source>
</evidence>
<feature type="transmembrane region" description="Helical" evidence="6">
    <location>
        <begin position="275"/>
        <end position="293"/>
    </location>
</feature>
<feature type="transmembrane region" description="Helical" evidence="6">
    <location>
        <begin position="12"/>
        <end position="29"/>
    </location>
</feature>
<protein>
    <recommendedName>
        <fullName evidence="8">Polysaccharide biosynthesis protein</fullName>
    </recommendedName>
</protein>
<evidence type="ECO:0000256" key="4">
    <source>
        <dbReference type="ARBA" id="ARBA00022989"/>
    </source>
</evidence>
<evidence type="ECO:0000256" key="1">
    <source>
        <dbReference type="ARBA" id="ARBA00004651"/>
    </source>
</evidence>